<evidence type="ECO:0000256" key="8">
    <source>
        <dbReference type="PIRSR" id="PIRSR623612-1"/>
    </source>
</evidence>
<evidence type="ECO:0000256" key="2">
    <source>
        <dbReference type="ARBA" id="ARBA00022670"/>
    </source>
</evidence>
<dbReference type="GO" id="GO:0004222">
    <property type="term" value="F:metalloendopeptidase activity"/>
    <property type="evidence" value="ECO:0007669"/>
    <property type="project" value="InterPro"/>
</dbReference>
<evidence type="ECO:0000256" key="7">
    <source>
        <dbReference type="ARBA" id="ARBA00023049"/>
    </source>
</evidence>
<keyword evidence="4 10" id="KW-0732">Signal</keyword>
<dbReference type="PANTHER" id="PTHR33794">
    <property type="entry name" value="BACILLOLYSIN"/>
    <property type="match status" value="1"/>
</dbReference>
<reference evidence="14" key="2">
    <citation type="submission" date="2020-09" db="EMBL/GenBank/DDBJ databases">
        <authorList>
            <person name="Sun Q."/>
            <person name="Ohkuma M."/>
        </authorList>
    </citation>
    <scope>NUCLEOTIDE SEQUENCE</scope>
    <source>
        <strain evidence="14">JCM 4637</strain>
    </source>
</reference>
<keyword evidence="6" id="KW-0862">Zinc</keyword>
<organism evidence="14 15">
    <name type="scientific">Streptomyces finlayi</name>
    <dbReference type="NCBI Taxonomy" id="67296"/>
    <lineage>
        <taxon>Bacteria</taxon>
        <taxon>Bacillati</taxon>
        <taxon>Actinomycetota</taxon>
        <taxon>Actinomycetes</taxon>
        <taxon>Kitasatosporales</taxon>
        <taxon>Streptomycetaceae</taxon>
        <taxon>Streptomyces</taxon>
    </lineage>
</organism>
<dbReference type="Gene3D" id="1.10.390.10">
    <property type="entry name" value="Neutral Protease Domain 2"/>
    <property type="match status" value="1"/>
</dbReference>
<accession>A0A919CBX0</accession>
<dbReference type="SUPFAM" id="SSF55486">
    <property type="entry name" value="Metalloproteases ('zincins'), catalytic domain"/>
    <property type="match status" value="1"/>
</dbReference>
<dbReference type="PRINTS" id="PR00730">
    <property type="entry name" value="THERMOLYSIN"/>
</dbReference>
<dbReference type="RefSeq" id="WP_189825164.1">
    <property type="nucleotide sequence ID" value="NZ_BMVC01000010.1"/>
</dbReference>
<evidence type="ECO:0000313" key="15">
    <source>
        <dbReference type="Proteomes" id="UP000638353"/>
    </source>
</evidence>
<evidence type="ECO:0000259" key="11">
    <source>
        <dbReference type="Pfam" id="PF01447"/>
    </source>
</evidence>
<keyword evidence="5" id="KW-0378">Hydrolase</keyword>
<keyword evidence="7" id="KW-0482">Metalloprotease</keyword>
<dbReference type="CDD" id="cd09597">
    <property type="entry name" value="M4_TLP"/>
    <property type="match status" value="1"/>
</dbReference>
<dbReference type="InterPro" id="IPR027268">
    <property type="entry name" value="Peptidase_M4/M1_CTD_sf"/>
</dbReference>
<dbReference type="AlphaFoldDB" id="A0A919CBX0"/>
<dbReference type="InterPro" id="IPR050728">
    <property type="entry name" value="Zinc_Metalloprotease_M4"/>
</dbReference>
<evidence type="ECO:0000256" key="6">
    <source>
        <dbReference type="ARBA" id="ARBA00022833"/>
    </source>
</evidence>
<dbReference type="Gene3D" id="3.10.170.10">
    <property type="match status" value="1"/>
</dbReference>
<feature type="domain" description="Peptidase M4 C-terminal" evidence="12">
    <location>
        <begin position="394"/>
        <end position="548"/>
    </location>
</feature>
<feature type="chain" id="PRO_5036813988" description="M4 family peptidase" evidence="10">
    <location>
        <begin position="25"/>
        <end position="899"/>
    </location>
</feature>
<evidence type="ECO:0000259" key="12">
    <source>
        <dbReference type="Pfam" id="PF02868"/>
    </source>
</evidence>
<evidence type="ECO:0008006" key="16">
    <source>
        <dbReference type="Google" id="ProtNLM"/>
    </source>
</evidence>
<evidence type="ECO:0000256" key="5">
    <source>
        <dbReference type="ARBA" id="ARBA00022801"/>
    </source>
</evidence>
<evidence type="ECO:0000256" key="10">
    <source>
        <dbReference type="SAM" id="SignalP"/>
    </source>
</evidence>
<evidence type="ECO:0000259" key="13">
    <source>
        <dbReference type="Pfam" id="PF07504"/>
    </source>
</evidence>
<evidence type="ECO:0000256" key="9">
    <source>
        <dbReference type="SAM" id="MobiDB-lite"/>
    </source>
</evidence>
<keyword evidence="2" id="KW-0645">Protease</keyword>
<dbReference type="InterPro" id="IPR001570">
    <property type="entry name" value="Peptidase_M4_C_domain"/>
</dbReference>
<dbReference type="Pfam" id="PF01447">
    <property type="entry name" value="Peptidase_M4"/>
    <property type="match status" value="1"/>
</dbReference>
<gene>
    <name evidence="14" type="ORF">GCM10010334_49260</name>
</gene>
<keyword evidence="3" id="KW-0479">Metal-binding</keyword>
<comment type="caution">
    <text evidence="14">The sequence shown here is derived from an EMBL/GenBank/DDBJ whole genome shotgun (WGS) entry which is preliminary data.</text>
</comment>
<evidence type="ECO:0000256" key="1">
    <source>
        <dbReference type="ARBA" id="ARBA00009388"/>
    </source>
</evidence>
<dbReference type="Gene3D" id="3.10.450.490">
    <property type="match status" value="1"/>
</dbReference>
<feature type="domain" description="FTP" evidence="13">
    <location>
        <begin position="95"/>
        <end position="127"/>
    </location>
</feature>
<dbReference type="InterPro" id="IPR013856">
    <property type="entry name" value="Peptidase_M4_domain"/>
</dbReference>
<feature type="region of interest" description="Disordered" evidence="9">
    <location>
        <begin position="257"/>
        <end position="287"/>
    </location>
</feature>
<name>A0A919CBX0_9ACTN</name>
<dbReference type="GO" id="GO:0046872">
    <property type="term" value="F:metal ion binding"/>
    <property type="evidence" value="ECO:0007669"/>
    <property type="project" value="UniProtKB-KW"/>
</dbReference>
<dbReference type="InterPro" id="IPR023612">
    <property type="entry name" value="Peptidase_M4"/>
</dbReference>
<dbReference type="Pfam" id="PF07504">
    <property type="entry name" value="FTP"/>
    <property type="match status" value="1"/>
</dbReference>
<reference evidence="14" key="1">
    <citation type="journal article" date="2014" name="Int. J. Syst. Evol. Microbiol.">
        <title>Complete genome sequence of Corynebacterium casei LMG S-19264T (=DSM 44701T), isolated from a smear-ripened cheese.</title>
        <authorList>
            <consortium name="US DOE Joint Genome Institute (JGI-PGF)"/>
            <person name="Walter F."/>
            <person name="Albersmeier A."/>
            <person name="Kalinowski J."/>
            <person name="Ruckert C."/>
        </authorList>
    </citation>
    <scope>NUCLEOTIDE SEQUENCE</scope>
    <source>
        <strain evidence="14">JCM 4637</strain>
    </source>
</reference>
<proteinExistence type="inferred from homology"/>
<evidence type="ECO:0000256" key="4">
    <source>
        <dbReference type="ARBA" id="ARBA00022729"/>
    </source>
</evidence>
<dbReference type="Pfam" id="PF02868">
    <property type="entry name" value="Peptidase_M4_C"/>
    <property type="match status" value="1"/>
</dbReference>
<dbReference type="Proteomes" id="UP000638353">
    <property type="component" value="Unassembled WGS sequence"/>
</dbReference>
<dbReference type="PANTHER" id="PTHR33794:SF1">
    <property type="entry name" value="BACILLOLYSIN"/>
    <property type="match status" value="1"/>
</dbReference>
<dbReference type="GO" id="GO:0006508">
    <property type="term" value="P:proteolysis"/>
    <property type="evidence" value="ECO:0007669"/>
    <property type="project" value="UniProtKB-KW"/>
</dbReference>
<evidence type="ECO:0000313" key="14">
    <source>
        <dbReference type="EMBL" id="GHD02553.1"/>
    </source>
</evidence>
<feature type="domain" description="Peptidase M4" evidence="11">
    <location>
        <begin position="234"/>
        <end position="390"/>
    </location>
</feature>
<dbReference type="EMBL" id="BMVC01000010">
    <property type="protein sequence ID" value="GHD02553.1"/>
    <property type="molecule type" value="Genomic_DNA"/>
</dbReference>
<comment type="similarity">
    <text evidence="1">Belongs to the peptidase M4 family.</text>
</comment>
<feature type="active site" description="Proton donor" evidence="8">
    <location>
        <position position="475"/>
    </location>
</feature>
<dbReference type="InterPro" id="IPR011096">
    <property type="entry name" value="FTP_domain"/>
</dbReference>
<sequence>MPRAAAVLAAAALLAGLTAPQVFAAPAAPADPDPVPATVAGEGTKAPRLVTGLAEDASGGNAESAARGHLAANADRYHVSTKAADLKALPHTGSTVRFQQYHQGVKVLGAQYLVHLQAQGTDRDVTGAGGTYFTDLTVDTTPTLDPKASKGRALATVTDPRARKAATAEEHGLVVLPGGVGGAGKSGSLTRHYTVTSTDVNTGEEQAREVYVDAHTGSVTLQHESQMHAETPATGTGVDVHGKTQPINIARQDDGTYRLSDLTNPTRIDTYDAEGRPSGQFSGRMPAGMKPMPNPTADYPAAAGETGAINAHINSAKVYDFYKKKFGREGIDGKGGTILSVVNVRTSTGKPYLNAFWDGTKMVYGGGGPTYYSFAAAMDVAGHEMTHGVITNSANLLYINQSGSMNEGLADYFGNAIEADAKGTPSTDPSAGLVGEDLCRTGTPKECALRDLNDGRSAVKDYIGLPVSVDNGGVHYNSTIFSGALWDIREQLSALTADKLVYKALTEYMTPLDDFADGRDAILAAGKASKLSKADLRKIAKIFDQHGIFRGWEKRTGTDSRVLVGNITDTNSIPAAEGGRYVVSNSDPTGDSFPGLYTGRTDGSGKPKRLTPDDGRWYVYPATDGKNFASLVLTVKNNAIDSFDIVTGSLKGGPLKTLFSSKTEQATEIKLDGDHLAVLTTDFGAGQSYLYTSYKGSPLKRSEAIPADHGAWAISVKGGKLGYTEYWVAEKGTVFAPTVRDMLTGKVEKQFLPTDQTGATSPLTNSTTLVKGKLVWAEKGRAAGARTAIRAGALTGAGTVTDIVPATSPNAPLSAQVTASDRYVTYTDLAGVEASNDKLPKLKQVSLSRPGTPARVSCNRGMQWYADADGDGRQVVWIDGTAGRTDIVTRFEPTHRTCK</sequence>
<feature type="signal peptide" evidence="10">
    <location>
        <begin position="1"/>
        <end position="24"/>
    </location>
</feature>
<feature type="active site" evidence="8">
    <location>
        <position position="384"/>
    </location>
</feature>
<evidence type="ECO:0000256" key="3">
    <source>
        <dbReference type="ARBA" id="ARBA00022723"/>
    </source>
</evidence>
<protein>
    <recommendedName>
        <fullName evidence="16">M4 family peptidase</fullName>
    </recommendedName>
</protein>